<protein>
    <submittedName>
        <fullName evidence="1">Os01g0111300 protein</fullName>
    </submittedName>
</protein>
<gene>
    <name evidence="1" type="ordered locus">Os01g0111300</name>
    <name evidence="1" type="ORF">OSNPB_010111300</name>
</gene>
<dbReference type="AlphaFoldDB" id="A0A0P0UXK8"/>
<name>A0A0P0UXK8_ORYSJ</name>
<sequence length="53" mass="5570">LSLPSAVARHSAPADVALRCLSSAPHDLALSKKVRFEISFGSGSFVKLVFTKG</sequence>
<dbReference type="EMBL" id="AP014957">
    <property type="protein sequence ID" value="BAS70018.1"/>
    <property type="molecule type" value="Genomic_DNA"/>
</dbReference>
<feature type="non-terminal residue" evidence="1">
    <location>
        <position position="1"/>
    </location>
</feature>
<evidence type="ECO:0000313" key="1">
    <source>
        <dbReference type="EMBL" id="BAS70018.1"/>
    </source>
</evidence>
<reference evidence="2" key="1">
    <citation type="journal article" date="2005" name="Nature">
        <title>The map-based sequence of the rice genome.</title>
        <authorList>
            <consortium name="International rice genome sequencing project (IRGSP)"/>
            <person name="Matsumoto T."/>
            <person name="Wu J."/>
            <person name="Kanamori H."/>
            <person name="Katayose Y."/>
            <person name="Fujisawa M."/>
            <person name="Namiki N."/>
            <person name="Mizuno H."/>
            <person name="Yamamoto K."/>
            <person name="Antonio B.A."/>
            <person name="Baba T."/>
            <person name="Sakata K."/>
            <person name="Nagamura Y."/>
            <person name="Aoki H."/>
            <person name="Arikawa K."/>
            <person name="Arita K."/>
            <person name="Bito T."/>
            <person name="Chiden Y."/>
            <person name="Fujitsuka N."/>
            <person name="Fukunaka R."/>
            <person name="Hamada M."/>
            <person name="Harada C."/>
            <person name="Hayashi A."/>
            <person name="Hijishita S."/>
            <person name="Honda M."/>
            <person name="Hosokawa S."/>
            <person name="Ichikawa Y."/>
            <person name="Idonuma A."/>
            <person name="Iijima M."/>
            <person name="Ikeda M."/>
            <person name="Ikeno M."/>
            <person name="Ito K."/>
            <person name="Ito S."/>
            <person name="Ito T."/>
            <person name="Ito Y."/>
            <person name="Ito Y."/>
            <person name="Iwabuchi A."/>
            <person name="Kamiya K."/>
            <person name="Karasawa W."/>
            <person name="Kurita K."/>
            <person name="Katagiri S."/>
            <person name="Kikuta A."/>
            <person name="Kobayashi H."/>
            <person name="Kobayashi N."/>
            <person name="Machita K."/>
            <person name="Maehara T."/>
            <person name="Masukawa M."/>
            <person name="Mizubayashi T."/>
            <person name="Mukai Y."/>
            <person name="Nagasaki H."/>
            <person name="Nagata Y."/>
            <person name="Naito S."/>
            <person name="Nakashima M."/>
            <person name="Nakama Y."/>
            <person name="Nakamichi Y."/>
            <person name="Nakamura M."/>
            <person name="Meguro A."/>
            <person name="Negishi M."/>
            <person name="Ohta I."/>
            <person name="Ohta T."/>
            <person name="Okamoto M."/>
            <person name="Ono N."/>
            <person name="Saji S."/>
            <person name="Sakaguchi M."/>
            <person name="Sakai K."/>
            <person name="Shibata M."/>
            <person name="Shimokawa T."/>
            <person name="Song J."/>
            <person name="Takazaki Y."/>
            <person name="Terasawa K."/>
            <person name="Tsugane M."/>
            <person name="Tsuji K."/>
            <person name="Ueda S."/>
            <person name="Waki K."/>
            <person name="Yamagata H."/>
            <person name="Yamamoto M."/>
            <person name="Yamamoto S."/>
            <person name="Yamane H."/>
            <person name="Yoshiki S."/>
            <person name="Yoshihara R."/>
            <person name="Yukawa K."/>
            <person name="Zhong H."/>
            <person name="Yano M."/>
            <person name="Yuan Q."/>
            <person name="Ouyang S."/>
            <person name="Liu J."/>
            <person name="Jones K.M."/>
            <person name="Gansberger K."/>
            <person name="Moffat K."/>
            <person name="Hill J."/>
            <person name="Bera J."/>
            <person name="Fadrosh D."/>
            <person name="Jin S."/>
            <person name="Johri S."/>
            <person name="Kim M."/>
            <person name="Overton L."/>
            <person name="Reardon M."/>
            <person name="Tsitrin T."/>
            <person name="Vuong H."/>
            <person name="Weaver B."/>
            <person name="Ciecko A."/>
            <person name="Tallon L."/>
            <person name="Jackson J."/>
            <person name="Pai G."/>
            <person name="Aken S.V."/>
            <person name="Utterback T."/>
            <person name="Reidmuller S."/>
            <person name="Feldblyum T."/>
            <person name="Hsiao J."/>
            <person name="Zismann V."/>
            <person name="Iobst S."/>
            <person name="de Vazeille A.R."/>
            <person name="Buell C.R."/>
            <person name="Ying K."/>
            <person name="Li Y."/>
            <person name="Lu T."/>
            <person name="Huang Y."/>
            <person name="Zhao Q."/>
            <person name="Feng Q."/>
            <person name="Zhang L."/>
            <person name="Zhu J."/>
            <person name="Weng Q."/>
            <person name="Mu J."/>
            <person name="Lu Y."/>
            <person name="Fan D."/>
            <person name="Liu Y."/>
            <person name="Guan J."/>
            <person name="Zhang Y."/>
            <person name="Yu S."/>
            <person name="Liu X."/>
            <person name="Zhang Y."/>
            <person name="Hong G."/>
            <person name="Han B."/>
            <person name="Choisne N."/>
            <person name="Demange N."/>
            <person name="Orjeda G."/>
            <person name="Samain S."/>
            <person name="Cattolico L."/>
            <person name="Pelletier E."/>
            <person name="Couloux A."/>
            <person name="Segurens B."/>
            <person name="Wincker P."/>
            <person name="D'Hont A."/>
            <person name="Scarpelli C."/>
            <person name="Weissenbach J."/>
            <person name="Salanoubat M."/>
            <person name="Quetier F."/>
            <person name="Yu Y."/>
            <person name="Kim H.R."/>
            <person name="Rambo T."/>
            <person name="Currie J."/>
            <person name="Collura K."/>
            <person name="Luo M."/>
            <person name="Yang T."/>
            <person name="Ammiraju J.S.S."/>
            <person name="Engler F."/>
            <person name="Soderlund C."/>
            <person name="Wing R.A."/>
            <person name="Palmer L.E."/>
            <person name="de la Bastide M."/>
            <person name="Spiegel L."/>
            <person name="Nascimento L."/>
            <person name="Zutavern T."/>
            <person name="O'Shaughnessy A."/>
            <person name="Dike S."/>
            <person name="Dedhia N."/>
            <person name="Preston R."/>
            <person name="Balija V."/>
            <person name="McCombie W.R."/>
            <person name="Chow T."/>
            <person name="Chen H."/>
            <person name="Chung M."/>
            <person name="Chen C."/>
            <person name="Shaw J."/>
            <person name="Wu H."/>
            <person name="Hsiao K."/>
            <person name="Chao Y."/>
            <person name="Chu M."/>
            <person name="Cheng C."/>
            <person name="Hour A."/>
            <person name="Lee P."/>
            <person name="Lin S."/>
            <person name="Lin Y."/>
            <person name="Liou J."/>
            <person name="Liu S."/>
            <person name="Hsing Y."/>
            <person name="Raghuvanshi S."/>
            <person name="Mohanty A."/>
            <person name="Bharti A.K."/>
            <person name="Gaur A."/>
            <person name="Gupta V."/>
            <person name="Kumar D."/>
            <person name="Ravi V."/>
            <person name="Vij S."/>
            <person name="Kapur A."/>
            <person name="Khurana P."/>
            <person name="Khurana P."/>
            <person name="Khurana J.P."/>
            <person name="Tyagi A.K."/>
            <person name="Gaikwad K."/>
            <person name="Singh A."/>
            <person name="Dalal V."/>
            <person name="Srivastava S."/>
            <person name="Dixit A."/>
            <person name="Pal A.K."/>
            <person name="Ghazi I.A."/>
            <person name="Yadav M."/>
            <person name="Pandit A."/>
            <person name="Bhargava A."/>
            <person name="Sureshbabu K."/>
            <person name="Batra K."/>
            <person name="Sharma T.R."/>
            <person name="Mohapatra T."/>
            <person name="Singh N.K."/>
            <person name="Messing J."/>
            <person name="Nelson A.B."/>
            <person name="Fuks G."/>
            <person name="Kavchok S."/>
            <person name="Keizer G."/>
            <person name="Linton E."/>
            <person name="Llaca V."/>
            <person name="Song R."/>
            <person name="Tanyolac B."/>
            <person name="Young S."/>
            <person name="Ho-Il K."/>
            <person name="Hahn J.H."/>
            <person name="Sangsakoo G."/>
            <person name="Vanavichit A."/>
            <person name="de Mattos Luiz.A.T."/>
            <person name="Zimmer P.D."/>
            <person name="Malone G."/>
            <person name="Dellagostin O."/>
            <person name="de Oliveira A.C."/>
            <person name="Bevan M."/>
            <person name="Bancroft I."/>
            <person name="Minx P."/>
            <person name="Cordum H."/>
            <person name="Wilson R."/>
            <person name="Cheng Z."/>
            <person name="Jin W."/>
            <person name="Jiang J."/>
            <person name="Leong S.A."/>
            <person name="Iwama H."/>
            <person name="Gojobori T."/>
            <person name="Itoh T."/>
            <person name="Niimura Y."/>
            <person name="Fujii Y."/>
            <person name="Habara T."/>
            <person name="Sakai H."/>
            <person name="Sato Y."/>
            <person name="Wilson G."/>
            <person name="Kumar K."/>
            <person name="McCouch S."/>
            <person name="Juretic N."/>
            <person name="Hoen D."/>
            <person name="Wright S."/>
            <person name="Bruskiewich R."/>
            <person name="Bureau T."/>
            <person name="Miyao A."/>
            <person name="Hirochika H."/>
            <person name="Nishikawa T."/>
            <person name="Kadowaki K."/>
            <person name="Sugiura M."/>
            <person name="Burr B."/>
            <person name="Sasaki T."/>
        </authorList>
    </citation>
    <scope>NUCLEOTIDE SEQUENCE [LARGE SCALE GENOMIC DNA]</scope>
    <source>
        <strain evidence="2">cv. Nipponbare</strain>
    </source>
</reference>
<reference evidence="1 2" key="2">
    <citation type="journal article" date="2013" name="Plant Cell Physiol.">
        <title>Rice Annotation Project Database (RAP-DB): an integrative and interactive database for rice genomics.</title>
        <authorList>
            <person name="Sakai H."/>
            <person name="Lee S.S."/>
            <person name="Tanaka T."/>
            <person name="Numa H."/>
            <person name="Kim J."/>
            <person name="Kawahara Y."/>
            <person name="Wakimoto H."/>
            <person name="Yang C.C."/>
            <person name="Iwamoto M."/>
            <person name="Abe T."/>
            <person name="Yamada Y."/>
            <person name="Muto A."/>
            <person name="Inokuchi H."/>
            <person name="Ikemura T."/>
            <person name="Matsumoto T."/>
            <person name="Sasaki T."/>
            <person name="Itoh T."/>
        </authorList>
    </citation>
    <scope>NUCLEOTIDE SEQUENCE [LARGE SCALE GENOMIC DNA]</scope>
    <source>
        <strain evidence="2">cv. Nipponbare</strain>
    </source>
</reference>
<dbReference type="PaxDb" id="39947-A0A0P0UXK8"/>
<reference evidence="1 2" key="3">
    <citation type="journal article" date="2013" name="Rice">
        <title>Improvement of the Oryza sativa Nipponbare reference genome using next generation sequence and optical map data.</title>
        <authorList>
            <person name="Kawahara Y."/>
            <person name="de la Bastide M."/>
            <person name="Hamilton J.P."/>
            <person name="Kanamori H."/>
            <person name="McCombie W.R."/>
            <person name="Ouyang S."/>
            <person name="Schwartz D.C."/>
            <person name="Tanaka T."/>
            <person name="Wu J."/>
            <person name="Zhou S."/>
            <person name="Childs K.L."/>
            <person name="Davidson R.M."/>
            <person name="Lin H."/>
            <person name="Quesada-Ocampo L."/>
            <person name="Vaillancourt B."/>
            <person name="Sakai H."/>
            <person name="Lee S.S."/>
            <person name="Kim J."/>
            <person name="Numa H."/>
            <person name="Itoh T."/>
            <person name="Buell C.R."/>
            <person name="Matsumoto T."/>
        </authorList>
    </citation>
    <scope>NUCLEOTIDE SEQUENCE [LARGE SCALE GENOMIC DNA]</scope>
    <source>
        <strain evidence="2">cv. Nipponbare</strain>
    </source>
</reference>
<accession>A0A0P0UXK8</accession>
<dbReference type="InParanoid" id="A0A0P0UXK8"/>
<organism evidence="1 2">
    <name type="scientific">Oryza sativa subsp. japonica</name>
    <name type="common">Rice</name>
    <dbReference type="NCBI Taxonomy" id="39947"/>
    <lineage>
        <taxon>Eukaryota</taxon>
        <taxon>Viridiplantae</taxon>
        <taxon>Streptophyta</taxon>
        <taxon>Embryophyta</taxon>
        <taxon>Tracheophyta</taxon>
        <taxon>Spermatophyta</taxon>
        <taxon>Magnoliopsida</taxon>
        <taxon>Liliopsida</taxon>
        <taxon>Poales</taxon>
        <taxon>Poaceae</taxon>
        <taxon>BOP clade</taxon>
        <taxon>Oryzoideae</taxon>
        <taxon>Oryzeae</taxon>
        <taxon>Oryzinae</taxon>
        <taxon>Oryza</taxon>
        <taxon>Oryza sativa</taxon>
    </lineage>
</organism>
<dbReference type="Proteomes" id="UP000059680">
    <property type="component" value="Chromosome 1"/>
</dbReference>
<keyword evidence="2" id="KW-1185">Reference proteome</keyword>
<evidence type="ECO:0000313" key="2">
    <source>
        <dbReference type="Proteomes" id="UP000059680"/>
    </source>
</evidence>
<proteinExistence type="predicted"/>
<dbReference type="Gramene" id="Os01t0111300-01">
    <property type="protein sequence ID" value="Os01t0111300-01"/>
    <property type="gene ID" value="Os01g0111300"/>
</dbReference>